<dbReference type="HOGENOM" id="CLU_1099348_0_0_1"/>
<evidence type="ECO:0000256" key="1">
    <source>
        <dbReference type="SAM" id="MobiDB-lite"/>
    </source>
</evidence>
<dbReference type="GeneID" id="8586269"/>
<dbReference type="AlphaFoldDB" id="A8XJ87"/>
<dbReference type="Proteomes" id="UP000008549">
    <property type="component" value="Unassembled WGS sequence"/>
</dbReference>
<dbReference type="RefSeq" id="XP_002644274.1">
    <property type="nucleotide sequence ID" value="XM_002644228.1"/>
</dbReference>
<reference evidence="2 3" key="2">
    <citation type="journal article" date="2011" name="PLoS Genet.">
        <title>Caenorhabditis briggsae recombinant inbred line genotypes reveal inter-strain incompatibility and the evolution of recombination.</title>
        <authorList>
            <person name="Ross J.A."/>
            <person name="Koboldt D.C."/>
            <person name="Staisch J.E."/>
            <person name="Chamberlin H.M."/>
            <person name="Gupta B.P."/>
            <person name="Miller R.D."/>
            <person name="Baird S.E."/>
            <person name="Haag E.S."/>
        </authorList>
    </citation>
    <scope>NUCLEOTIDE SEQUENCE [LARGE SCALE GENOMIC DNA]</scope>
    <source>
        <strain evidence="2 3">AF16</strain>
    </source>
</reference>
<accession>A8XJ87</accession>
<sequence length="253" mass="29515">MVPVTCFGRMQIRCCLIVIMDQRGSPICVYSQANFEAPPILVHIKVRLKIRIFINYVFPMTEIPDLFISSSHFDRQNVKTFASRNRHLWPIELCHRFVCFREKFYRSSILQSFYKKASLQFSNHSTRGQEGKKATRRCQSTSDIFNLNRMRTNMMIMEVFWHIGTTVVIERMLSHYYWDQVRNAPTNVPVQNQPANEPSTSETGPSDPLFPENNPFFTISKSLLTMNNAKIKMPEIDPALIQILLNLFRVLDS</sequence>
<dbReference type="InParanoid" id="A8XJ87"/>
<protein>
    <submittedName>
        <fullName evidence="2">Protein CBG14045</fullName>
    </submittedName>
</protein>
<evidence type="ECO:0000313" key="2">
    <source>
        <dbReference type="EMBL" id="CAP32712.1"/>
    </source>
</evidence>
<organism evidence="2 3">
    <name type="scientific">Caenorhabditis briggsae</name>
    <dbReference type="NCBI Taxonomy" id="6238"/>
    <lineage>
        <taxon>Eukaryota</taxon>
        <taxon>Metazoa</taxon>
        <taxon>Ecdysozoa</taxon>
        <taxon>Nematoda</taxon>
        <taxon>Chromadorea</taxon>
        <taxon>Rhabditida</taxon>
        <taxon>Rhabditina</taxon>
        <taxon>Rhabditomorpha</taxon>
        <taxon>Rhabditoidea</taxon>
        <taxon>Rhabditidae</taxon>
        <taxon>Peloderinae</taxon>
        <taxon>Caenorhabditis</taxon>
    </lineage>
</organism>
<reference evidence="2 3" key="1">
    <citation type="journal article" date="2003" name="PLoS Biol.">
        <title>The genome sequence of Caenorhabditis briggsae: a platform for comparative genomics.</title>
        <authorList>
            <person name="Stein L.D."/>
            <person name="Bao Z."/>
            <person name="Blasiar D."/>
            <person name="Blumenthal T."/>
            <person name="Brent M.R."/>
            <person name="Chen N."/>
            <person name="Chinwalla A."/>
            <person name="Clarke L."/>
            <person name="Clee C."/>
            <person name="Coghlan A."/>
            <person name="Coulson A."/>
            <person name="D'Eustachio P."/>
            <person name="Fitch D.H."/>
            <person name="Fulton L.A."/>
            <person name="Fulton R.E."/>
            <person name="Griffiths-Jones S."/>
            <person name="Harris T.W."/>
            <person name="Hillier L.W."/>
            <person name="Kamath R."/>
            <person name="Kuwabara P.E."/>
            <person name="Mardis E.R."/>
            <person name="Marra M.A."/>
            <person name="Miner T.L."/>
            <person name="Minx P."/>
            <person name="Mullikin J.C."/>
            <person name="Plumb R.W."/>
            <person name="Rogers J."/>
            <person name="Schein J.E."/>
            <person name="Sohrmann M."/>
            <person name="Spieth J."/>
            <person name="Stajich J.E."/>
            <person name="Wei C."/>
            <person name="Willey D."/>
            <person name="Wilson R.K."/>
            <person name="Durbin R."/>
            <person name="Waterston R.H."/>
        </authorList>
    </citation>
    <scope>NUCLEOTIDE SEQUENCE [LARGE SCALE GENOMIC DNA]</scope>
    <source>
        <strain evidence="2 3">AF16</strain>
    </source>
</reference>
<feature type="compositionally biased region" description="Polar residues" evidence="1">
    <location>
        <begin position="188"/>
        <end position="204"/>
    </location>
</feature>
<name>A8XJ87_CAEBR</name>
<keyword evidence="3" id="KW-1185">Reference proteome</keyword>
<gene>
    <name evidence="2" type="ORF">CBG14045</name>
    <name evidence="2" type="ORF">CBG_14045</name>
</gene>
<dbReference type="EMBL" id="HE600983">
    <property type="protein sequence ID" value="CAP32712.1"/>
    <property type="molecule type" value="Genomic_DNA"/>
</dbReference>
<feature type="region of interest" description="Disordered" evidence="1">
    <location>
        <begin position="188"/>
        <end position="211"/>
    </location>
</feature>
<dbReference type="KEGG" id="cbr:CBG_14045"/>
<proteinExistence type="predicted"/>
<dbReference type="CTD" id="8586269"/>
<evidence type="ECO:0000313" key="3">
    <source>
        <dbReference type="Proteomes" id="UP000008549"/>
    </source>
</evidence>